<dbReference type="GO" id="GO:0016301">
    <property type="term" value="F:kinase activity"/>
    <property type="evidence" value="ECO:0007669"/>
    <property type="project" value="UniProtKB-KW"/>
</dbReference>
<keyword evidence="9" id="KW-0472">Membrane</keyword>
<dbReference type="PANTHER" id="PTHR24421:SF10">
    <property type="entry name" value="NITRATE_NITRITE SENSOR PROTEIN NARQ"/>
    <property type="match status" value="1"/>
</dbReference>
<evidence type="ECO:0000259" key="10">
    <source>
        <dbReference type="Pfam" id="PF02518"/>
    </source>
</evidence>
<evidence type="ECO:0000256" key="6">
    <source>
        <dbReference type="ARBA" id="ARBA00022777"/>
    </source>
</evidence>
<dbReference type="Pfam" id="PF07730">
    <property type="entry name" value="HisKA_3"/>
    <property type="match status" value="1"/>
</dbReference>
<evidence type="ECO:0000256" key="4">
    <source>
        <dbReference type="ARBA" id="ARBA00022679"/>
    </source>
</evidence>
<keyword evidence="4" id="KW-0808">Transferase</keyword>
<feature type="transmembrane region" description="Helical" evidence="9">
    <location>
        <begin position="66"/>
        <end position="84"/>
    </location>
</feature>
<feature type="transmembrane region" description="Helical" evidence="9">
    <location>
        <begin position="136"/>
        <end position="155"/>
    </location>
</feature>
<dbReference type="CDD" id="cd16917">
    <property type="entry name" value="HATPase_UhpB-NarQ-NarX-like"/>
    <property type="match status" value="1"/>
</dbReference>
<dbReference type="SUPFAM" id="SSF55874">
    <property type="entry name" value="ATPase domain of HSP90 chaperone/DNA topoisomerase II/histidine kinase"/>
    <property type="match status" value="1"/>
</dbReference>
<dbReference type="EMBL" id="BAAAGX010000017">
    <property type="protein sequence ID" value="GAA0254702.1"/>
    <property type="molecule type" value="Genomic_DNA"/>
</dbReference>
<keyword evidence="8" id="KW-0902">Two-component regulatory system</keyword>
<dbReference type="Gene3D" id="3.30.565.10">
    <property type="entry name" value="Histidine kinase-like ATPase, C-terminal domain"/>
    <property type="match status" value="1"/>
</dbReference>
<evidence type="ECO:0000256" key="5">
    <source>
        <dbReference type="ARBA" id="ARBA00022741"/>
    </source>
</evidence>
<accession>A0ABP3E7K1</accession>
<evidence type="ECO:0000256" key="1">
    <source>
        <dbReference type="ARBA" id="ARBA00000085"/>
    </source>
</evidence>
<evidence type="ECO:0000313" key="13">
    <source>
        <dbReference type="Proteomes" id="UP001500967"/>
    </source>
</evidence>
<evidence type="ECO:0000259" key="11">
    <source>
        <dbReference type="Pfam" id="PF07730"/>
    </source>
</evidence>
<keyword evidence="9" id="KW-1133">Transmembrane helix</keyword>
<feature type="transmembrane region" description="Helical" evidence="9">
    <location>
        <begin position="90"/>
        <end position="106"/>
    </location>
</feature>
<keyword evidence="3" id="KW-0597">Phosphoprotein</keyword>
<reference evidence="13" key="1">
    <citation type="journal article" date="2019" name="Int. J. Syst. Evol. Microbiol.">
        <title>The Global Catalogue of Microorganisms (GCM) 10K type strain sequencing project: providing services to taxonomists for standard genome sequencing and annotation.</title>
        <authorList>
            <consortium name="The Broad Institute Genomics Platform"/>
            <consortium name="The Broad Institute Genome Sequencing Center for Infectious Disease"/>
            <person name="Wu L."/>
            <person name="Ma J."/>
        </authorList>
    </citation>
    <scope>NUCLEOTIDE SEQUENCE [LARGE SCALE GENOMIC DNA]</scope>
    <source>
        <strain evidence="13">JCM 10425</strain>
    </source>
</reference>
<feature type="transmembrane region" description="Helical" evidence="9">
    <location>
        <begin position="42"/>
        <end position="59"/>
    </location>
</feature>
<feature type="domain" description="Signal transduction histidine kinase subgroup 3 dimerisation and phosphoacceptor" evidence="11">
    <location>
        <begin position="181"/>
        <end position="246"/>
    </location>
</feature>
<keyword evidence="13" id="KW-1185">Reference proteome</keyword>
<dbReference type="InterPro" id="IPR003594">
    <property type="entry name" value="HATPase_dom"/>
</dbReference>
<comment type="caution">
    <text evidence="12">The sequence shown here is derived from an EMBL/GenBank/DDBJ whole genome shotgun (WGS) entry which is preliminary data.</text>
</comment>
<keyword evidence="9" id="KW-0812">Transmembrane</keyword>
<dbReference type="Pfam" id="PF02518">
    <property type="entry name" value="HATPase_c"/>
    <property type="match status" value="1"/>
</dbReference>
<dbReference type="Proteomes" id="UP001500967">
    <property type="component" value="Unassembled WGS sequence"/>
</dbReference>
<evidence type="ECO:0000256" key="3">
    <source>
        <dbReference type="ARBA" id="ARBA00022553"/>
    </source>
</evidence>
<evidence type="ECO:0000256" key="7">
    <source>
        <dbReference type="ARBA" id="ARBA00022840"/>
    </source>
</evidence>
<evidence type="ECO:0000313" key="12">
    <source>
        <dbReference type="EMBL" id="GAA0254702.1"/>
    </source>
</evidence>
<proteinExistence type="predicted"/>
<organism evidence="12 13">
    <name type="scientific">Cryptosporangium japonicum</name>
    <dbReference type="NCBI Taxonomy" id="80872"/>
    <lineage>
        <taxon>Bacteria</taxon>
        <taxon>Bacillati</taxon>
        <taxon>Actinomycetota</taxon>
        <taxon>Actinomycetes</taxon>
        <taxon>Cryptosporangiales</taxon>
        <taxon>Cryptosporangiaceae</taxon>
        <taxon>Cryptosporangium</taxon>
    </lineage>
</organism>
<evidence type="ECO:0000256" key="9">
    <source>
        <dbReference type="SAM" id="Phobius"/>
    </source>
</evidence>
<feature type="transmembrane region" description="Helical" evidence="9">
    <location>
        <begin position="113"/>
        <end position="130"/>
    </location>
</feature>
<dbReference type="RefSeq" id="WP_344650850.1">
    <property type="nucleotide sequence ID" value="NZ_BAAAGX010000017.1"/>
</dbReference>
<sequence>MRIPRAARPPRWAFGPLWALVTLGAYLPLAVAGAPAVLEIDPAWLIWVAAAMTLAFWLLRSYPVAAWYVTAALALVLPNMFTVLDDDPWRWPPLLGFTLIAAYANISARAPRRVAVGAWLTAPGLFWAYANPDARAGWIILLVAVPIVADVGRTLRRTRTALGRERELTEAEKARTAVLEERARIARDLHDVVAHHMSMVVVQAETAPYRLAGLSPEATADFTAISSTAREALNEVRGLLGVLRSDDISADLRPQPGCDDLPDLIAGAVRAGADVEFTRAGEPRKPRPGVDVGAYRIVQESLANAARHAPGAPVRVTLTYASNSLEITVVNGKSAEQAALNSAGHGLVGMTERATVVGGELRAAPTPDGGFSVRARLPLEPSDT</sequence>
<feature type="domain" description="Histidine kinase/HSP90-like ATPase" evidence="10">
    <location>
        <begin position="292"/>
        <end position="380"/>
    </location>
</feature>
<dbReference type="InterPro" id="IPR011712">
    <property type="entry name" value="Sig_transdc_His_kin_sub3_dim/P"/>
</dbReference>
<dbReference type="Gene3D" id="1.20.5.1930">
    <property type="match status" value="1"/>
</dbReference>
<keyword evidence="6 12" id="KW-0418">Kinase</keyword>
<keyword evidence="5" id="KW-0547">Nucleotide-binding</keyword>
<comment type="catalytic activity">
    <reaction evidence="1">
        <text>ATP + protein L-histidine = ADP + protein N-phospho-L-histidine.</text>
        <dbReference type="EC" id="2.7.13.3"/>
    </reaction>
</comment>
<keyword evidence="7" id="KW-0067">ATP-binding</keyword>
<dbReference type="EC" id="2.7.13.3" evidence="2"/>
<dbReference type="InterPro" id="IPR050482">
    <property type="entry name" value="Sensor_HK_TwoCompSys"/>
</dbReference>
<evidence type="ECO:0000256" key="2">
    <source>
        <dbReference type="ARBA" id="ARBA00012438"/>
    </source>
</evidence>
<gene>
    <name evidence="12" type="ORF">GCM10009539_44860</name>
</gene>
<dbReference type="InterPro" id="IPR036890">
    <property type="entry name" value="HATPase_C_sf"/>
</dbReference>
<evidence type="ECO:0000256" key="8">
    <source>
        <dbReference type="ARBA" id="ARBA00023012"/>
    </source>
</evidence>
<dbReference type="PANTHER" id="PTHR24421">
    <property type="entry name" value="NITRATE/NITRITE SENSOR PROTEIN NARX-RELATED"/>
    <property type="match status" value="1"/>
</dbReference>
<name>A0ABP3E7K1_9ACTN</name>
<protein>
    <recommendedName>
        <fullName evidence="2">histidine kinase</fullName>
        <ecNumber evidence="2">2.7.13.3</ecNumber>
    </recommendedName>
</protein>